<sequence length="77" mass="8670">MTAIDILKNKLIDKVLATNNKKLLKAIDSIFESTGQEEKILLSSEQIEMLAMSEAEIEKGEVISEEELDKMDEGWLS</sequence>
<comment type="caution">
    <text evidence="1">The sequence shown here is derived from an EMBL/GenBank/DDBJ whole genome shotgun (WGS) entry which is preliminary data.</text>
</comment>
<dbReference type="RefSeq" id="WP_200467285.1">
    <property type="nucleotide sequence ID" value="NZ_JBNGOU010000019.1"/>
</dbReference>
<organism evidence="1 2">
    <name type="scientific">Carboxylicivirga marina</name>
    <dbReference type="NCBI Taxonomy" id="2800988"/>
    <lineage>
        <taxon>Bacteria</taxon>
        <taxon>Pseudomonadati</taxon>
        <taxon>Bacteroidota</taxon>
        <taxon>Bacteroidia</taxon>
        <taxon>Marinilabiliales</taxon>
        <taxon>Marinilabiliaceae</taxon>
        <taxon>Carboxylicivirga</taxon>
    </lineage>
</organism>
<reference evidence="1 2" key="1">
    <citation type="submission" date="2021-01" db="EMBL/GenBank/DDBJ databases">
        <title>Carboxyliciviraga sp.nov., isolated from coastal sediments.</title>
        <authorList>
            <person name="Lu D."/>
            <person name="Zhang T."/>
        </authorList>
    </citation>
    <scope>NUCLEOTIDE SEQUENCE [LARGE SCALE GENOMIC DNA]</scope>
    <source>
        <strain evidence="1 2">N1Y132</strain>
    </source>
</reference>
<evidence type="ECO:0008006" key="3">
    <source>
        <dbReference type="Google" id="ProtNLM"/>
    </source>
</evidence>
<accession>A0ABS1HR06</accession>
<protein>
    <recommendedName>
        <fullName evidence="3">CopG family transcriptional regulator</fullName>
    </recommendedName>
</protein>
<name>A0ABS1HR06_9BACT</name>
<evidence type="ECO:0000313" key="2">
    <source>
        <dbReference type="Proteomes" id="UP000605676"/>
    </source>
</evidence>
<evidence type="ECO:0000313" key="1">
    <source>
        <dbReference type="EMBL" id="MBK3520070.1"/>
    </source>
</evidence>
<gene>
    <name evidence="1" type="ORF">JIV24_22255</name>
</gene>
<keyword evidence="2" id="KW-1185">Reference proteome</keyword>
<dbReference type="Proteomes" id="UP000605676">
    <property type="component" value="Unassembled WGS sequence"/>
</dbReference>
<proteinExistence type="predicted"/>
<dbReference type="EMBL" id="JAENRR010000171">
    <property type="protein sequence ID" value="MBK3520070.1"/>
    <property type="molecule type" value="Genomic_DNA"/>
</dbReference>